<sequence>MLAGPIGAMVLPLTDDAPKVTKEILGHALELTIHHPTIGPKICNKWITVDTIIDAIRAAAVIDTSVVMNARLLNILLSKIQKYQLIDRFDGSNLSGFFRAKYSKQSYYIILPPGEQAEYPLFDKQWKEEVERVKSLISFRSLKSNDIPPVEHLLEQEKKGSSVQRQATYCVNPQNTKSDIHERQQDSDHVSMTKNTESDSHERQQDSDHVDMPRQQSVCGTYWDSPEAYKLFRPRQCDSHCLSAVERRIKLLQRAQQFEGWRDLVHGRDPDNVCSNYDKLVIRQKSMFILKAYQIATLEMNRKTWLECCEIAVHEINLLGVTLTTRGDNLSRWHGLFRTREAFLHPNLEARVGRDPLPPFLRMFPDAATEIKQFCRVNLLNLNVETVHQFILNKVFPKIYAVWASEQTSRGHTLQSFLKLFRISVFSPQTTLSWMKQLGMKYANHKKSYYVDGHEREDVVTSRKLFCKRYLVDLEPRCIRWIQITKEKVSELPSLSMDFGHEYMEGDIKMVEFHEDYIDKAGMDLTQFEKKQSVRAPPNSNHMAVQFEDVVDCLKVLYPSHEFVFLFDHSQGHNRKRKGALDVNNMNVSFGGKQERLRDTIIQNFEGYLGRYSPLLSVGDTQRMNWSNEEPPEESTEGPFNLSVQERRKRRSTQLLDEYVNNKPKTKKELTTDLQREGIISKEDRRGYTVKEMQKLAGDHGIAISKSEQKKITGWVGEPKGLLQVARERGLIDHNNHHLYSANPKKNPDGTLNDEKSLRSIVGQCTDFQNELTHLQVMANELKVQVMFTPKFHAEMAGEGIEYSWGFAKGSYRRKPLQKKRKRSDFEDLVDECTNVETELTKARIRKFSARGRAYLCTYHYLATAEPTAAEPTAAAIQDNDQEKKQKVPMMDEIERLMKKFKTHRCAFDFDRGFVMDHGSLNPTSHTEIREL</sequence>
<evidence type="ECO:0000313" key="2">
    <source>
        <dbReference type="EMBL" id="KAG7338318.1"/>
    </source>
</evidence>
<accession>A0A9K3Q0I0</accession>
<evidence type="ECO:0000256" key="1">
    <source>
        <dbReference type="SAM" id="MobiDB-lite"/>
    </source>
</evidence>
<evidence type="ECO:0000313" key="4">
    <source>
        <dbReference type="Proteomes" id="UP000693970"/>
    </source>
</evidence>
<proteinExistence type="predicted"/>
<feature type="compositionally biased region" description="Basic and acidic residues" evidence="1">
    <location>
        <begin position="178"/>
        <end position="212"/>
    </location>
</feature>
<dbReference type="AlphaFoldDB" id="A0A9K3Q0I0"/>
<dbReference type="OrthoDB" id="2505908at2759"/>
<comment type="caution">
    <text evidence="3">The sequence shown here is derived from an EMBL/GenBank/DDBJ whole genome shotgun (WGS) entry which is preliminary data.</text>
</comment>
<dbReference type="Proteomes" id="UP000693970">
    <property type="component" value="Unassembled WGS sequence"/>
</dbReference>
<keyword evidence="4" id="KW-1185">Reference proteome</keyword>
<evidence type="ECO:0000313" key="3">
    <source>
        <dbReference type="EMBL" id="KAG7365965.1"/>
    </source>
</evidence>
<dbReference type="EMBL" id="JAGRRH010000059">
    <property type="protein sequence ID" value="KAG7338318.1"/>
    <property type="molecule type" value="Genomic_DNA"/>
</dbReference>
<organism evidence="3 4">
    <name type="scientific">Nitzschia inconspicua</name>
    <dbReference type="NCBI Taxonomy" id="303405"/>
    <lineage>
        <taxon>Eukaryota</taxon>
        <taxon>Sar</taxon>
        <taxon>Stramenopiles</taxon>
        <taxon>Ochrophyta</taxon>
        <taxon>Bacillariophyta</taxon>
        <taxon>Bacillariophyceae</taxon>
        <taxon>Bacillariophycidae</taxon>
        <taxon>Bacillariales</taxon>
        <taxon>Bacillariaceae</taxon>
        <taxon>Nitzschia</taxon>
    </lineage>
</organism>
<reference evidence="3" key="2">
    <citation type="submission" date="2021-04" db="EMBL/GenBank/DDBJ databases">
        <authorList>
            <person name="Podell S."/>
        </authorList>
    </citation>
    <scope>NUCLEOTIDE SEQUENCE</scope>
    <source>
        <strain evidence="3">Hildebrandi</strain>
    </source>
</reference>
<feature type="region of interest" description="Disordered" evidence="1">
    <location>
        <begin position="170"/>
        <end position="213"/>
    </location>
</feature>
<dbReference type="PANTHER" id="PTHR35871:SF1">
    <property type="entry name" value="CXC1-LIKE CYSTEINE CLUSTER ASSOCIATED WITH KDZ TRANSPOSASES DOMAIN-CONTAINING PROTEIN"/>
    <property type="match status" value="1"/>
</dbReference>
<name>A0A9K3Q0I0_9STRA</name>
<dbReference type="PANTHER" id="PTHR35871">
    <property type="entry name" value="EXPRESSED PROTEIN"/>
    <property type="match status" value="1"/>
</dbReference>
<reference evidence="3" key="1">
    <citation type="journal article" date="2021" name="Sci. Rep.">
        <title>Diploid genomic architecture of Nitzschia inconspicua, an elite biomass production diatom.</title>
        <authorList>
            <person name="Oliver A."/>
            <person name="Podell S."/>
            <person name="Pinowska A."/>
            <person name="Traller J.C."/>
            <person name="Smith S.R."/>
            <person name="McClure R."/>
            <person name="Beliaev A."/>
            <person name="Bohutskyi P."/>
            <person name="Hill E.A."/>
            <person name="Rabines A."/>
            <person name="Zheng H."/>
            <person name="Allen L.Z."/>
            <person name="Kuo A."/>
            <person name="Grigoriev I.V."/>
            <person name="Allen A.E."/>
            <person name="Hazlebeck D."/>
            <person name="Allen E.E."/>
        </authorList>
    </citation>
    <scope>NUCLEOTIDE SEQUENCE</scope>
    <source>
        <strain evidence="3">Hildebrandi</strain>
    </source>
</reference>
<dbReference type="EMBL" id="JAGRRH010000007">
    <property type="protein sequence ID" value="KAG7365965.1"/>
    <property type="molecule type" value="Genomic_DNA"/>
</dbReference>
<feature type="region of interest" description="Disordered" evidence="1">
    <location>
        <begin position="625"/>
        <end position="647"/>
    </location>
</feature>
<gene>
    <name evidence="2" type="ORF">IV203_004716</name>
    <name evidence="3" type="ORF">IV203_028635</name>
</gene>
<protein>
    <submittedName>
        <fullName evidence="3">Uncharacterized protein</fullName>
    </submittedName>
</protein>